<dbReference type="EMBL" id="LCKS01000003">
    <property type="protein sequence ID" value="KKU03218.1"/>
    <property type="molecule type" value="Genomic_DNA"/>
</dbReference>
<sequence>MAKVKKVRIETVKFKPGKRDILTEMFEHFGIKVIDVSNQNSKPNKIENI</sequence>
<organism evidence="1 2">
    <name type="scientific">Candidatus Amesbacteria bacterium GW2011_GWC2_45_19</name>
    <dbReference type="NCBI Taxonomy" id="1618366"/>
    <lineage>
        <taxon>Bacteria</taxon>
        <taxon>Candidatus Amesiibacteriota</taxon>
    </lineage>
</organism>
<protein>
    <submittedName>
        <fullName evidence="1">Uncharacterized protein</fullName>
    </submittedName>
</protein>
<dbReference type="Proteomes" id="UP000034264">
    <property type="component" value="Unassembled WGS sequence"/>
</dbReference>
<evidence type="ECO:0000313" key="1">
    <source>
        <dbReference type="EMBL" id="KKU03218.1"/>
    </source>
</evidence>
<comment type="caution">
    <text evidence="1">The sequence shown here is derived from an EMBL/GenBank/DDBJ whole genome shotgun (WGS) entry which is preliminary data.</text>
</comment>
<accession>A0A0G1PCT0</accession>
<reference evidence="1 2" key="1">
    <citation type="journal article" date="2015" name="Nature">
        <title>rRNA introns, odd ribosomes, and small enigmatic genomes across a large radiation of phyla.</title>
        <authorList>
            <person name="Brown C.T."/>
            <person name="Hug L.A."/>
            <person name="Thomas B.C."/>
            <person name="Sharon I."/>
            <person name="Castelle C.J."/>
            <person name="Singh A."/>
            <person name="Wilkins M.J."/>
            <person name="Williams K.H."/>
            <person name="Banfield J.F."/>
        </authorList>
    </citation>
    <scope>NUCLEOTIDE SEQUENCE [LARGE SCALE GENOMIC DNA]</scope>
</reference>
<name>A0A0G1PCT0_9BACT</name>
<gene>
    <name evidence="1" type="ORF">UX05_C0003G0057</name>
</gene>
<proteinExistence type="predicted"/>
<evidence type="ECO:0000313" key="2">
    <source>
        <dbReference type="Proteomes" id="UP000034264"/>
    </source>
</evidence>
<dbReference type="AlphaFoldDB" id="A0A0G1PCT0"/>